<evidence type="ECO:0000256" key="1">
    <source>
        <dbReference type="SAM" id="MobiDB-lite"/>
    </source>
</evidence>
<feature type="compositionally biased region" description="Basic and acidic residues" evidence="1">
    <location>
        <begin position="54"/>
        <end position="79"/>
    </location>
</feature>
<feature type="compositionally biased region" description="Basic residues" evidence="1">
    <location>
        <begin position="43"/>
        <end position="53"/>
    </location>
</feature>
<protein>
    <submittedName>
        <fullName evidence="2">Uncharacterized protein</fullName>
    </submittedName>
</protein>
<dbReference type="EMBL" id="JAULSX010000001">
    <property type="protein sequence ID" value="KAK3498937.1"/>
    <property type="molecule type" value="Genomic_DNA"/>
</dbReference>
<reference evidence="2 3" key="1">
    <citation type="journal article" date="2023" name="Mol. Phylogenet. Evol.">
        <title>Genome-scale phylogeny and comparative genomics of the fungal order Sordariales.</title>
        <authorList>
            <person name="Hensen N."/>
            <person name="Bonometti L."/>
            <person name="Westerberg I."/>
            <person name="Brannstrom I.O."/>
            <person name="Guillou S."/>
            <person name="Cros-Aarteil S."/>
            <person name="Calhoun S."/>
            <person name="Haridas S."/>
            <person name="Kuo A."/>
            <person name="Mondo S."/>
            <person name="Pangilinan J."/>
            <person name="Riley R."/>
            <person name="LaButti K."/>
            <person name="Andreopoulos B."/>
            <person name="Lipzen A."/>
            <person name="Chen C."/>
            <person name="Yan M."/>
            <person name="Daum C."/>
            <person name="Ng V."/>
            <person name="Clum A."/>
            <person name="Steindorff A."/>
            <person name="Ohm R.A."/>
            <person name="Martin F."/>
            <person name="Silar P."/>
            <person name="Natvig D.O."/>
            <person name="Lalanne C."/>
            <person name="Gautier V."/>
            <person name="Ament-Velasquez S.L."/>
            <person name="Kruys A."/>
            <person name="Hutchinson M.I."/>
            <person name="Powell A.J."/>
            <person name="Barry K."/>
            <person name="Miller A.N."/>
            <person name="Grigoriev I.V."/>
            <person name="Debuchy R."/>
            <person name="Gladieux P."/>
            <person name="Hiltunen Thoren M."/>
            <person name="Johannesson H."/>
        </authorList>
    </citation>
    <scope>NUCLEOTIDE SEQUENCE [LARGE SCALE GENOMIC DNA]</scope>
    <source>
        <strain evidence="2 3">FGSC 10403</strain>
    </source>
</reference>
<dbReference type="RefSeq" id="XP_062696570.1">
    <property type="nucleotide sequence ID" value="XM_062840331.1"/>
</dbReference>
<keyword evidence="3" id="KW-1185">Reference proteome</keyword>
<evidence type="ECO:0000313" key="3">
    <source>
        <dbReference type="Proteomes" id="UP001285908"/>
    </source>
</evidence>
<name>A0AAJ0MV51_9PEZI</name>
<dbReference type="Proteomes" id="UP001285908">
    <property type="component" value="Unassembled WGS sequence"/>
</dbReference>
<feature type="region of interest" description="Disordered" evidence="1">
    <location>
        <begin position="26"/>
        <end position="79"/>
    </location>
</feature>
<dbReference type="AlphaFoldDB" id="A0AAJ0MV51"/>
<evidence type="ECO:0000313" key="2">
    <source>
        <dbReference type="EMBL" id="KAK3498937.1"/>
    </source>
</evidence>
<organism evidence="2 3">
    <name type="scientific">Neurospora hispaniola</name>
    <dbReference type="NCBI Taxonomy" id="588809"/>
    <lineage>
        <taxon>Eukaryota</taxon>
        <taxon>Fungi</taxon>
        <taxon>Dikarya</taxon>
        <taxon>Ascomycota</taxon>
        <taxon>Pezizomycotina</taxon>
        <taxon>Sordariomycetes</taxon>
        <taxon>Sordariomycetidae</taxon>
        <taxon>Sordariales</taxon>
        <taxon>Sordariaceae</taxon>
        <taxon>Neurospora</taxon>
    </lineage>
</organism>
<sequence length="156" mass="17048">MALVDMALWGLAGWILRGRVRSERPNLTEAGEGQGTGLESRRARGRLGRRRDGRQRQQQRDTLRLTGQGDDRVGFGHRATDSGYDRARASGGSSRRLCTQVVDYLGWGWKDSLFGLGGMSGSSVCKIKQVVMMFVLVVSLRSSSLLTATCKLPSCG</sequence>
<accession>A0AAJ0MV51</accession>
<dbReference type="GeneID" id="87877953"/>
<comment type="caution">
    <text evidence="2">The sequence shown here is derived from an EMBL/GenBank/DDBJ whole genome shotgun (WGS) entry which is preliminary data.</text>
</comment>
<proteinExistence type="predicted"/>
<gene>
    <name evidence="2" type="ORF">B0T23DRAFT_4316</name>
</gene>